<protein>
    <recommendedName>
        <fullName evidence="3">Lipocalin-like domain-containing protein</fullName>
    </recommendedName>
</protein>
<reference evidence="1 2" key="1">
    <citation type="submission" date="2015-09" db="EMBL/GenBank/DDBJ databases">
        <authorList>
            <consortium name="Pathogen Informatics"/>
        </authorList>
    </citation>
    <scope>NUCLEOTIDE SEQUENCE [LARGE SCALE GENOMIC DNA]</scope>
    <source>
        <strain evidence="1 2">2789STDY5834948</strain>
    </source>
</reference>
<dbReference type="Proteomes" id="UP000095332">
    <property type="component" value="Unassembled WGS sequence"/>
</dbReference>
<evidence type="ECO:0008006" key="3">
    <source>
        <dbReference type="Google" id="ProtNLM"/>
    </source>
</evidence>
<evidence type="ECO:0000313" key="1">
    <source>
        <dbReference type="EMBL" id="CUQ36743.1"/>
    </source>
</evidence>
<gene>
    <name evidence="1" type="ORF">ERS852560_02420</name>
</gene>
<dbReference type="PROSITE" id="PS51257">
    <property type="entry name" value="PROKAR_LIPOPROTEIN"/>
    <property type="match status" value="1"/>
</dbReference>
<name>A0A174VPM7_PARDI</name>
<organism evidence="1 2">
    <name type="scientific">Parabacteroides distasonis</name>
    <dbReference type="NCBI Taxonomy" id="823"/>
    <lineage>
        <taxon>Bacteria</taxon>
        <taxon>Pseudomonadati</taxon>
        <taxon>Bacteroidota</taxon>
        <taxon>Bacteroidia</taxon>
        <taxon>Bacteroidales</taxon>
        <taxon>Tannerellaceae</taxon>
        <taxon>Parabacteroides</taxon>
    </lineage>
</organism>
<proteinExistence type="predicted"/>
<sequence length="145" mass="16815">MGINMKRIIYLLAVSCFLLISCHDDDRFSVENVVGDNTSIVGMWLREAGKEQMVYAFFEDGTGYEKTTDRRNNTVSVDGFTYEFDPNTMSIVFDKEFDNAIYSEWTVEMKGKSYMILTHHGIWDAGHGLTHEDTYSFELFRIMDE</sequence>
<evidence type="ECO:0000313" key="2">
    <source>
        <dbReference type="Proteomes" id="UP000095332"/>
    </source>
</evidence>
<dbReference type="EMBL" id="CZBM01000010">
    <property type="protein sequence ID" value="CUQ36743.1"/>
    <property type="molecule type" value="Genomic_DNA"/>
</dbReference>
<accession>A0A174VPM7</accession>
<dbReference type="AlphaFoldDB" id="A0A174VPM7"/>